<dbReference type="Pfam" id="PF19278">
    <property type="entry name" value="Hydant_A_C"/>
    <property type="match status" value="1"/>
</dbReference>
<dbReference type="Proteomes" id="UP001595528">
    <property type="component" value="Unassembled WGS sequence"/>
</dbReference>
<organism evidence="4 5">
    <name type="scientific">Marinibaculum pumilum</name>
    <dbReference type="NCBI Taxonomy" id="1766165"/>
    <lineage>
        <taxon>Bacteria</taxon>
        <taxon>Pseudomonadati</taxon>
        <taxon>Pseudomonadota</taxon>
        <taxon>Alphaproteobacteria</taxon>
        <taxon>Rhodospirillales</taxon>
        <taxon>Rhodospirillaceae</taxon>
        <taxon>Marinibaculum</taxon>
    </lineage>
</organism>
<dbReference type="InterPro" id="IPR043129">
    <property type="entry name" value="ATPase_NBD"/>
</dbReference>
<accession>A0ABV7L346</accession>
<evidence type="ECO:0000259" key="2">
    <source>
        <dbReference type="Pfam" id="PF05378"/>
    </source>
</evidence>
<feature type="domain" description="Acetophenone carboxylase-like C-terminal" evidence="3">
    <location>
        <begin position="534"/>
        <end position="680"/>
    </location>
</feature>
<dbReference type="InterPro" id="IPR045079">
    <property type="entry name" value="Oxoprolinase-like"/>
</dbReference>
<dbReference type="EMBL" id="JBHRTR010000028">
    <property type="protein sequence ID" value="MFC3228707.1"/>
    <property type="molecule type" value="Genomic_DNA"/>
</dbReference>
<reference evidence="5" key="1">
    <citation type="journal article" date="2019" name="Int. J. Syst. Evol. Microbiol.">
        <title>The Global Catalogue of Microorganisms (GCM) 10K type strain sequencing project: providing services to taxonomists for standard genome sequencing and annotation.</title>
        <authorList>
            <consortium name="The Broad Institute Genomics Platform"/>
            <consortium name="The Broad Institute Genome Sequencing Center for Infectious Disease"/>
            <person name="Wu L."/>
            <person name="Ma J."/>
        </authorList>
    </citation>
    <scope>NUCLEOTIDE SEQUENCE [LARGE SCALE GENOMIC DNA]</scope>
    <source>
        <strain evidence="5">KCTC 42964</strain>
    </source>
</reference>
<dbReference type="Pfam" id="PF05378">
    <property type="entry name" value="Hydant_A_N"/>
    <property type="match status" value="1"/>
</dbReference>
<dbReference type="Pfam" id="PF01968">
    <property type="entry name" value="Hydantoinase_A"/>
    <property type="match status" value="1"/>
</dbReference>
<dbReference type="Gene3D" id="3.40.50.720">
    <property type="entry name" value="NAD(P)-binding Rossmann-like Domain"/>
    <property type="match status" value="1"/>
</dbReference>
<feature type="domain" description="Hydantoinase/oxoprolinase N-terminal" evidence="2">
    <location>
        <begin position="4"/>
        <end position="185"/>
    </location>
</feature>
<evidence type="ECO:0000259" key="1">
    <source>
        <dbReference type="Pfam" id="PF01968"/>
    </source>
</evidence>
<dbReference type="PANTHER" id="PTHR11365">
    <property type="entry name" value="5-OXOPROLINASE RELATED"/>
    <property type="match status" value="1"/>
</dbReference>
<evidence type="ECO:0000259" key="3">
    <source>
        <dbReference type="Pfam" id="PF19278"/>
    </source>
</evidence>
<feature type="domain" description="Hydantoinase A/oxoprolinase" evidence="1">
    <location>
        <begin position="206"/>
        <end position="497"/>
    </location>
</feature>
<evidence type="ECO:0000313" key="5">
    <source>
        <dbReference type="Proteomes" id="UP001595528"/>
    </source>
</evidence>
<dbReference type="SUPFAM" id="SSF53067">
    <property type="entry name" value="Actin-like ATPase domain"/>
    <property type="match status" value="1"/>
</dbReference>
<name>A0ABV7L346_9PROT</name>
<sequence>MKTRISVDTGGTFTDVVVSDEAGRQWIGKALTTPERIFDGMRAAIDVVAEDLGTDTRSLLGTTDLLIYGTTRATNAVVTGNTAKTAFLTTRGFRDTLVLREGGKFDPHDYSQDYPDPYIPRRHTFEIDERIGAGGEVVTPLSEAQARAVLEQVRDRGFGAVAICLIWATVNPAHEIRLAALVEEILPGIPYTLSHRLIPIVREYRRASATAIDASLKPLMQRHLTEMEADLRAAGYAGEVLISTSMGGCQHVAELVERPIHTLKSGPAMAPVAGRAYRIIEGQPADVIVCDTGGTTFDVGLVRDGELVHTRDTWIGRRWIGHMVAMSTVDVRSIGAGGGSIAWIDAGGLLRVGPQSAGSVPGPACYGRGGDQPTVTDAALVLGFVDPDFFNGGRMALDVDAAHRVIGRLAAALGKTPDEAAAAVMTIANELMIKAIHEITVSEGLNPRDSVLVAGGGAAGLNIVAIARELGCDTVILPKMASALSASGMQFSDIVFEQTQSCVTLSGRFDTDGVNAALDRIGGELERFRRELKGAQGSESRIELSVEARYQSQVWELSTPLPVQRFAGPEDVEKLVEAFHNVHDRVYAVRDEGSQVECVNWKGQIAIRLAEPPQPNAAPPAARQAVPSGHREVYFATTGRAPVPIYRGGDLAPGASVAGPAIIEEPTTTIVVDPGAAARVSASGNYILSAAG</sequence>
<dbReference type="InterPro" id="IPR008040">
    <property type="entry name" value="Hydant_A_N"/>
</dbReference>
<dbReference type="InterPro" id="IPR049517">
    <property type="entry name" value="ACX-like_C"/>
</dbReference>
<proteinExistence type="predicted"/>
<dbReference type="Gene3D" id="3.90.180.10">
    <property type="entry name" value="Medium-chain alcohol dehydrogenases, catalytic domain"/>
    <property type="match status" value="1"/>
</dbReference>
<evidence type="ECO:0000313" key="4">
    <source>
        <dbReference type="EMBL" id="MFC3228707.1"/>
    </source>
</evidence>
<keyword evidence="5" id="KW-1185">Reference proteome</keyword>
<dbReference type="InterPro" id="IPR002821">
    <property type="entry name" value="Hydantoinase_A"/>
</dbReference>
<comment type="caution">
    <text evidence="4">The sequence shown here is derived from an EMBL/GenBank/DDBJ whole genome shotgun (WGS) entry which is preliminary data.</text>
</comment>
<protein>
    <submittedName>
        <fullName evidence="4">Hydantoinase/oxoprolinase family protein</fullName>
    </submittedName>
</protein>
<dbReference type="PANTHER" id="PTHR11365:SF23">
    <property type="entry name" value="HYPOTHETICAL 5-OXOPROLINASE (EUROFUNG)-RELATED"/>
    <property type="match status" value="1"/>
</dbReference>
<dbReference type="RefSeq" id="WP_379902085.1">
    <property type="nucleotide sequence ID" value="NZ_JBHRTR010000028.1"/>
</dbReference>
<gene>
    <name evidence="4" type="ORF">ACFOGJ_15795</name>
</gene>